<evidence type="ECO:0000313" key="2">
    <source>
        <dbReference type="EMBL" id="KAF6465730.1"/>
    </source>
</evidence>
<evidence type="ECO:0000313" key="3">
    <source>
        <dbReference type="Proteomes" id="UP000593571"/>
    </source>
</evidence>
<feature type="region of interest" description="Disordered" evidence="1">
    <location>
        <begin position="170"/>
        <end position="189"/>
    </location>
</feature>
<protein>
    <submittedName>
        <fullName evidence="2">Uncharacterized protein</fullName>
    </submittedName>
</protein>
<sequence length="189" mass="20686">MADPPCSVTLDQSLNPAGPHFSPFRCTVHKHVFLVGFETTQCVPPRKAPGTGRDPSESAVSVGLAPSSSSSEGPHRWTESLHHRIPVFFLGSFFGSEDTVAGHTSEGHRAGGILVVCGRDEGIPWQRLPTYRNSEQSRGGAGRETITEDLERSMGFRFPLRAPVPLTPVRPKGAFSFQCQPEQERLRPR</sequence>
<dbReference type="AlphaFoldDB" id="A0A7J8H0V6"/>
<gene>
    <name evidence="2" type="ORF">HJG63_011153</name>
</gene>
<keyword evidence="3" id="KW-1185">Reference proteome</keyword>
<name>A0A7J8H0V6_ROUAE</name>
<proteinExistence type="predicted"/>
<reference evidence="2 3" key="1">
    <citation type="journal article" date="2020" name="Nature">
        <title>Six reference-quality genomes reveal evolution of bat adaptations.</title>
        <authorList>
            <person name="Jebb D."/>
            <person name="Huang Z."/>
            <person name="Pippel M."/>
            <person name="Hughes G.M."/>
            <person name="Lavrichenko K."/>
            <person name="Devanna P."/>
            <person name="Winkler S."/>
            <person name="Jermiin L.S."/>
            <person name="Skirmuntt E.C."/>
            <person name="Katzourakis A."/>
            <person name="Burkitt-Gray L."/>
            <person name="Ray D.A."/>
            <person name="Sullivan K.A.M."/>
            <person name="Roscito J.G."/>
            <person name="Kirilenko B.M."/>
            <person name="Davalos L.M."/>
            <person name="Corthals A.P."/>
            <person name="Power M.L."/>
            <person name="Jones G."/>
            <person name="Ransome R.D."/>
            <person name="Dechmann D.K.N."/>
            <person name="Locatelli A.G."/>
            <person name="Puechmaille S.J."/>
            <person name="Fedrigo O."/>
            <person name="Jarvis E.D."/>
            <person name="Hiller M."/>
            <person name="Vernes S.C."/>
            <person name="Myers E.W."/>
            <person name="Teeling E.C."/>
        </authorList>
    </citation>
    <scope>NUCLEOTIDE SEQUENCE [LARGE SCALE GENOMIC DNA]</scope>
    <source>
        <strain evidence="2">MRouAeg1</strain>
        <tissue evidence="2">Muscle</tissue>
    </source>
</reference>
<comment type="caution">
    <text evidence="2">The sequence shown here is derived from an EMBL/GenBank/DDBJ whole genome shotgun (WGS) entry which is preliminary data.</text>
</comment>
<dbReference type="Proteomes" id="UP000593571">
    <property type="component" value="Unassembled WGS sequence"/>
</dbReference>
<feature type="region of interest" description="Disordered" evidence="1">
    <location>
        <begin position="44"/>
        <end position="77"/>
    </location>
</feature>
<evidence type="ECO:0000256" key="1">
    <source>
        <dbReference type="SAM" id="MobiDB-lite"/>
    </source>
</evidence>
<accession>A0A7J8H0V6</accession>
<dbReference type="EMBL" id="JACASE010000005">
    <property type="protein sequence ID" value="KAF6465730.1"/>
    <property type="molecule type" value="Genomic_DNA"/>
</dbReference>
<feature type="compositionally biased region" description="Low complexity" evidence="1">
    <location>
        <begin position="58"/>
        <end position="72"/>
    </location>
</feature>
<organism evidence="2 3">
    <name type="scientific">Rousettus aegyptiacus</name>
    <name type="common">Egyptian fruit bat</name>
    <name type="synonym">Pteropus aegyptiacus</name>
    <dbReference type="NCBI Taxonomy" id="9407"/>
    <lineage>
        <taxon>Eukaryota</taxon>
        <taxon>Metazoa</taxon>
        <taxon>Chordata</taxon>
        <taxon>Craniata</taxon>
        <taxon>Vertebrata</taxon>
        <taxon>Euteleostomi</taxon>
        <taxon>Mammalia</taxon>
        <taxon>Eutheria</taxon>
        <taxon>Laurasiatheria</taxon>
        <taxon>Chiroptera</taxon>
        <taxon>Yinpterochiroptera</taxon>
        <taxon>Pteropodoidea</taxon>
        <taxon>Pteropodidae</taxon>
        <taxon>Rousettinae</taxon>
        <taxon>Rousettus</taxon>
    </lineage>
</organism>